<accession>A0A2P2FHY1</accession>
<evidence type="ECO:0000313" key="2">
    <source>
        <dbReference type="Proteomes" id="UP000256220"/>
    </source>
</evidence>
<dbReference type="InterPro" id="IPR027417">
    <property type="entry name" value="P-loop_NTPase"/>
</dbReference>
<dbReference type="Proteomes" id="UP000256220">
    <property type="component" value="Unassembled WGS sequence"/>
</dbReference>
<dbReference type="SUPFAM" id="SSF52540">
    <property type="entry name" value="P-loop containing nucleoside triphosphate hydrolases"/>
    <property type="match status" value="1"/>
</dbReference>
<sequence length="180" mass="19816">MPRLIVLNGPPACGKSTLARRYAEDHPLTLNLDIDRIRGLLGAWRDDPAQAGTLARELAVSAARTHLLADHDVIVPQFLGRAEFLERLETLAGETAAGFHEIILLDTKDNVLRRFAERTRAAAEPEHVEAHEMLGDPEQLAVMYDRLVALIAMRPKAVVVHTSAGRIQEAYQGLLDSLTS</sequence>
<keyword evidence="2" id="KW-1185">Reference proteome</keyword>
<proteinExistence type="predicted"/>
<evidence type="ECO:0000313" key="1">
    <source>
        <dbReference type="EMBL" id="KFU76326.1"/>
    </source>
</evidence>
<dbReference type="AlphaFoldDB" id="A0A2P2FHY1"/>
<organism evidence="1 2">
    <name type="scientific">Amycolatopsis lurida NRRL 2430</name>
    <dbReference type="NCBI Taxonomy" id="1460371"/>
    <lineage>
        <taxon>Bacteria</taxon>
        <taxon>Bacillati</taxon>
        <taxon>Actinomycetota</taxon>
        <taxon>Actinomycetes</taxon>
        <taxon>Pseudonocardiales</taxon>
        <taxon>Pseudonocardiaceae</taxon>
        <taxon>Amycolatopsis</taxon>
    </lineage>
</organism>
<reference evidence="1 2" key="1">
    <citation type="journal article" date="2014" name="Genome Announc.">
        <title>Draft Genome Sequence of Amycolatopsis lurida NRRL 2430, Producer of the Glycopeptide Family Antibiotic Ristocetin.</title>
        <authorList>
            <person name="Kwun M.J."/>
            <person name="Hong H.J."/>
        </authorList>
    </citation>
    <scope>NUCLEOTIDE SEQUENCE [LARGE SCALE GENOMIC DNA]</scope>
    <source>
        <strain evidence="1 2">NRRL 2430</strain>
    </source>
</reference>
<name>A0A2P2FHY1_AMYLU</name>
<gene>
    <name evidence="1" type="ORF">BB31_37035</name>
</gene>
<dbReference type="RefSeq" id="WP_034321998.1">
    <property type="nucleotide sequence ID" value="NZ_JFBM01000046.1"/>
</dbReference>
<evidence type="ECO:0008006" key="3">
    <source>
        <dbReference type="Google" id="ProtNLM"/>
    </source>
</evidence>
<dbReference type="EMBL" id="JFBM01000046">
    <property type="protein sequence ID" value="KFU76326.1"/>
    <property type="molecule type" value="Genomic_DNA"/>
</dbReference>
<dbReference type="Gene3D" id="3.40.50.300">
    <property type="entry name" value="P-loop containing nucleotide triphosphate hydrolases"/>
    <property type="match status" value="1"/>
</dbReference>
<protein>
    <recommendedName>
        <fullName evidence="3">UDP-N-acetylglucosamine kinase</fullName>
    </recommendedName>
</protein>
<comment type="caution">
    <text evidence="1">The sequence shown here is derived from an EMBL/GenBank/DDBJ whole genome shotgun (WGS) entry which is preliminary data.</text>
</comment>
<dbReference type="Pfam" id="PF13671">
    <property type="entry name" value="AAA_33"/>
    <property type="match status" value="1"/>
</dbReference>